<dbReference type="AlphaFoldDB" id="A0A0J1EG28"/>
<reference evidence="2" key="1">
    <citation type="submission" date="2015-05" db="EMBL/GenBank/DDBJ databases">
        <title>Permanent draft genome of Rhodopirellula islandicus K833.</title>
        <authorList>
            <person name="Kizina J."/>
            <person name="Richter M."/>
            <person name="Glockner F.O."/>
            <person name="Harder J."/>
        </authorList>
    </citation>
    <scope>NUCLEOTIDE SEQUENCE [LARGE SCALE GENOMIC DNA]</scope>
    <source>
        <strain evidence="2">K833</strain>
    </source>
</reference>
<evidence type="ECO:0000256" key="1">
    <source>
        <dbReference type="SAM" id="MobiDB-lite"/>
    </source>
</evidence>
<protein>
    <submittedName>
        <fullName evidence="2">Uncharacterized protein</fullName>
    </submittedName>
</protein>
<evidence type="ECO:0000313" key="2">
    <source>
        <dbReference type="EMBL" id="KLU04464.1"/>
    </source>
</evidence>
<organism evidence="2 3">
    <name type="scientific">Rhodopirellula islandica</name>
    <dbReference type="NCBI Taxonomy" id="595434"/>
    <lineage>
        <taxon>Bacteria</taxon>
        <taxon>Pseudomonadati</taxon>
        <taxon>Planctomycetota</taxon>
        <taxon>Planctomycetia</taxon>
        <taxon>Pirellulales</taxon>
        <taxon>Pirellulaceae</taxon>
        <taxon>Rhodopirellula</taxon>
    </lineage>
</organism>
<evidence type="ECO:0000313" key="3">
    <source>
        <dbReference type="Proteomes" id="UP000036367"/>
    </source>
</evidence>
<sequence length="78" mass="8074">MRFIPGVFRVVDDLKIKATPVSSPGFFCAVSKSRARLPSIAPDGAAVVSSGRKPETDGGQQYAAPDGAVVGGFRGVPR</sequence>
<dbReference type="STRING" id="595434.RISK_003518"/>
<gene>
    <name evidence="2" type="ORF">RISK_003518</name>
</gene>
<name>A0A0J1EG28_RHOIS</name>
<keyword evidence="3" id="KW-1185">Reference proteome</keyword>
<comment type="caution">
    <text evidence="2">The sequence shown here is derived from an EMBL/GenBank/DDBJ whole genome shotgun (WGS) entry which is preliminary data.</text>
</comment>
<proteinExistence type="predicted"/>
<dbReference type="EMBL" id="LECT01000028">
    <property type="protein sequence ID" value="KLU04464.1"/>
    <property type="molecule type" value="Genomic_DNA"/>
</dbReference>
<dbReference type="Proteomes" id="UP000036367">
    <property type="component" value="Unassembled WGS sequence"/>
</dbReference>
<accession>A0A0J1EG28</accession>
<feature type="region of interest" description="Disordered" evidence="1">
    <location>
        <begin position="45"/>
        <end position="64"/>
    </location>
</feature>
<dbReference type="PATRIC" id="fig|595434.4.peg.3349"/>